<name>A0A7U2ETN8_PHANO</name>
<dbReference type="AlphaFoldDB" id="A0A7U2ETN8"/>
<feature type="compositionally biased region" description="Polar residues" evidence="1">
    <location>
        <begin position="53"/>
        <end position="65"/>
    </location>
</feature>
<feature type="region of interest" description="Disordered" evidence="1">
    <location>
        <begin position="1"/>
        <end position="80"/>
    </location>
</feature>
<feature type="compositionally biased region" description="Low complexity" evidence="1">
    <location>
        <begin position="66"/>
        <end position="80"/>
    </location>
</feature>
<evidence type="ECO:0000256" key="1">
    <source>
        <dbReference type="SAM" id="MobiDB-lite"/>
    </source>
</evidence>
<evidence type="ECO:0000313" key="2">
    <source>
        <dbReference type="EMBL" id="QRC92612.1"/>
    </source>
</evidence>
<protein>
    <submittedName>
        <fullName evidence="2">Uncharacterized protein</fullName>
    </submittedName>
</protein>
<dbReference type="EMBL" id="CP069024">
    <property type="protein sequence ID" value="QRC92612.1"/>
    <property type="molecule type" value="Genomic_DNA"/>
</dbReference>
<feature type="compositionally biased region" description="Basic and acidic residues" evidence="1">
    <location>
        <begin position="1"/>
        <end position="15"/>
    </location>
</feature>
<dbReference type="Proteomes" id="UP000663193">
    <property type="component" value="Chromosome 2"/>
</dbReference>
<feature type="region of interest" description="Disordered" evidence="1">
    <location>
        <begin position="94"/>
        <end position="117"/>
    </location>
</feature>
<dbReference type="VEuPathDB" id="FungiDB:JI435_402750"/>
<reference evidence="3" key="1">
    <citation type="journal article" date="2021" name="BMC Genomics">
        <title>Chromosome-level genome assembly and manually-curated proteome of model necrotroph Parastagonospora nodorum Sn15 reveals a genome-wide trove of candidate effector homologs, and redundancy of virulence-related functions within an accessory chromosome.</title>
        <authorList>
            <person name="Bertazzoni S."/>
            <person name="Jones D.A.B."/>
            <person name="Phan H.T."/>
            <person name="Tan K.-C."/>
            <person name="Hane J.K."/>
        </authorList>
    </citation>
    <scope>NUCLEOTIDE SEQUENCE [LARGE SCALE GENOMIC DNA]</scope>
    <source>
        <strain evidence="3">SN15 / ATCC MYA-4574 / FGSC 10173)</strain>
    </source>
</reference>
<evidence type="ECO:0000313" key="3">
    <source>
        <dbReference type="Proteomes" id="UP000663193"/>
    </source>
</evidence>
<proteinExistence type="predicted"/>
<accession>A0A7U2ETN8</accession>
<organism evidence="2 3">
    <name type="scientific">Phaeosphaeria nodorum (strain SN15 / ATCC MYA-4574 / FGSC 10173)</name>
    <name type="common">Glume blotch fungus</name>
    <name type="synonym">Parastagonospora nodorum</name>
    <dbReference type="NCBI Taxonomy" id="321614"/>
    <lineage>
        <taxon>Eukaryota</taxon>
        <taxon>Fungi</taxon>
        <taxon>Dikarya</taxon>
        <taxon>Ascomycota</taxon>
        <taxon>Pezizomycotina</taxon>
        <taxon>Dothideomycetes</taxon>
        <taxon>Pleosporomycetidae</taxon>
        <taxon>Pleosporales</taxon>
        <taxon>Pleosporineae</taxon>
        <taxon>Phaeosphaeriaceae</taxon>
        <taxon>Parastagonospora</taxon>
    </lineage>
</organism>
<sequence length="117" mass="12982">MVSSGPKKDHNEKSVQHLKQHLHTHITRTTPHISFSQSQSSNSSSMAELSPPGSLTSHSPLPRTTNNLKPNLHHNPPLLEHSIARSTRFRTAFTKTSKHLSPPCDRMLGYSSSDNVL</sequence>
<keyword evidence="3" id="KW-1185">Reference proteome</keyword>
<gene>
    <name evidence="2" type="ORF">JI435_402750</name>
</gene>
<feature type="compositionally biased region" description="Basic residues" evidence="1">
    <location>
        <begin position="16"/>
        <end position="26"/>
    </location>
</feature>
<feature type="compositionally biased region" description="Low complexity" evidence="1">
    <location>
        <begin position="34"/>
        <end position="45"/>
    </location>
</feature>